<sequence>MKTVQRIYFMLSSMAPWDERDSGLGEPECVAVSSEVHPRKASRWFTPNNACATLHRYEVTATMLRHIRTQLPEDTLTLQGNHSTQVASPIYYKVAPALAHKTPLPDSRGQTSRTQ</sequence>
<dbReference type="InParanoid" id="A0A2H3D2B5"/>
<keyword evidence="2" id="KW-1185">Reference proteome</keyword>
<accession>A0A2H3D2B5</accession>
<proteinExistence type="predicted"/>
<protein>
    <submittedName>
        <fullName evidence="1">Uncharacterized protein</fullName>
    </submittedName>
</protein>
<evidence type="ECO:0000313" key="1">
    <source>
        <dbReference type="EMBL" id="PBK83157.1"/>
    </source>
</evidence>
<dbReference type="Proteomes" id="UP000217790">
    <property type="component" value="Unassembled WGS sequence"/>
</dbReference>
<reference evidence="2" key="1">
    <citation type="journal article" date="2017" name="Nat. Ecol. Evol.">
        <title>Genome expansion and lineage-specific genetic innovations in the forest pathogenic fungi Armillaria.</title>
        <authorList>
            <person name="Sipos G."/>
            <person name="Prasanna A.N."/>
            <person name="Walter M.C."/>
            <person name="O'Connor E."/>
            <person name="Balint B."/>
            <person name="Krizsan K."/>
            <person name="Kiss B."/>
            <person name="Hess J."/>
            <person name="Varga T."/>
            <person name="Slot J."/>
            <person name="Riley R."/>
            <person name="Boka B."/>
            <person name="Rigling D."/>
            <person name="Barry K."/>
            <person name="Lee J."/>
            <person name="Mihaltcheva S."/>
            <person name="LaButti K."/>
            <person name="Lipzen A."/>
            <person name="Waldron R."/>
            <person name="Moloney N.M."/>
            <person name="Sperisen C."/>
            <person name="Kredics L."/>
            <person name="Vagvoelgyi C."/>
            <person name="Patrignani A."/>
            <person name="Fitzpatrick D."/>
            <person name="Nagy I."/>
            <person name="Doyle S."/>
            <person name="Anderson J.B."/>
            <person name="Grigoriev I.V."/>
            <person name="Gueldener U."/>
            <person name="Muensterkoetter M."/>
            <person name="Nagy L.G."/>
        </authorList>
    </citation>
    <scope>NUCLEOTIDE SEQUENCE [LARGE SCALE GENOMIC DNA]</scope>
    <source>
        <strain evidence="2">Ar21-2</strain>
    </source>
</reference>
<dbReference type="EMBL" id="KZ293709">
    <property type="protein sequence ID" value="PBK83157.1"/>
    <property type="molecule type" value="Genomic_DNA"/>
</dbReference>
<dbReference type="AlphaFoldDB" id="A0A2H3D2B5"/>
<name>A0A2H3D2B5_ARMGA</name>
<evidence type="ECO:0000313" key="2">
    <source>
        <dbReference type="Proteomes" id="UP000217790"/>
    </source>
</evidence>
<organism evidence="1 2">
    <name type="scientific">Armillaria gallica</name>
    <name type="common">Bulbous honey fungus</name>
    <name type="synonym">Armillaria bulbosa</name>
    <dbReference type="NCBI Taxonomy" id="47427"/>
    <lineage>
        <taxon>Eukaryota</taxon>
        <taxon>Fungi</taxon>
        <taxon>Dikarya</taxon>
        <taxon>Basidiomycota</taxon>
        <taxon>Agaricomycotina</taxon>
        <taxon>Agaricomycetes</taxon>
        <taxon>Agaricomycetidae</taxon>
        <taxon>Agaricales</taxon>
        <taxon>Marasmiineae</taxon>
        <taxon>Physalacriaceae</taxon>
        <taxon>Armillaria</taxon>
    </lineage>
</organism>
<gene>
    <name evidence="1" type="ORF">ARMGADRAFT_680747</name>
</gene>